<keyword evidence="3" id="KW-1133">Transmembrane helix</keyword>
<organism evidence="5 6">
    <name type="scientific">Talaromyces amestolkiae</name>
    <dbReference type="NCBI Taxonomy" id="1196081"/>
    <lineage>
        <taxon>Eukaryota</taxon>
        <taxon>Fungi</taxon>
        <taxon>Dikarya</taxon>
        <taxon>Ascomycota</taxon>
        <taxon>Pezizomycotina</taxon>
        <taxon>Eurotiomycetes</taxon>
        <taxon>Eurotiomycetidae</taxon>
        <taxon>Eurotiales</taxon>
        <taxon>Trichocomaceae</taxon>
        <taxon>Talaromyces</taxon>
        <taxon>Talaromyces sect. Talaromyces</taxon>
    </lineage>
</organism>
<gene>
    <name evidence="5" type="ORF">BHQ10_001935</name>
</gene>
<keyword evidence="2" id="KW-0645">Protease</keyword>
<dbReference type="OrthoDB" id="1731983at2759"/>
<dbReference type="AlphaFoldDB" id="A0A364KQW2"/>
<keyword evidence="6" id="KW-1185">Reference proteome</keyword>
<feature type="transmembrane region" description="Helical" evidence="3">
    <location>
        <begin position="40"/>
        <end position="60"/>
    </location>
</feature>
<comment type="similarity">
    <text evidence="2">Belongs to the metallo-dependent hydrolases superfamily. Peptidase M19 family.</text>
</comment>
<dbReference type="GO" id="GO:0006508">
    <property type="term" value="P:proteolysis"/>
    <property type="evidence" value="ECO:0007669"/>
    <property type="project" value="UniProtKB-KW"/>
</dbReference>
<dbReference type="PROSITE" id="PS51365">
    <property type="entry name" value="RENAL_DIPEPTIDASE_2"/>
    <property type="match status" value="1"/>
</dbReference>
<dbReference type="CDD" id="cd01301">
    <property type="entry name" value="rDP_like"/>
    <property type="match status" value="1"/>
</dbReference>
<dbReference type="GO" id="GO:0070573">
    <property type="term" value="F:metallodipeptidase activity"/>
    <property type="evidence" value="ECO:0007669"/>
    <property type="project" value="InterPro"/>
</dbReference>
<dbReference type="InterPro" id="IPR055222">
    <property type="entry name" value="PRISE-like_Rossmann-fold"/>
</dbReference>
<feature type="domain" description="PRISE-like Rossmann-fold" evidence="4">
    <location>
        <begin position="539"/>
        <end position="770"/>
    </location>
</feature>
<dbReference type="Gene3D" id="3.40.50.720">
    <property type="entry name" value="NAD(P)-binding Rossmann-like Domain"/>
    <property type="match status" value="1"/>
</dbReference>
<dbReference type="EMBL" id="MIKG01000002">
    <property type="protein sequence ID" value="RAO65923.1"/>
    <property type="molecule type" value="Genomic_DNA"/>
</dbReference>
<dbReference type="Gene3D" id="3.20.20.140">
    <property type="entry name" value="Metal-dependent hydrolases"/>
    <property type="match status" value="1"/>
</dbReference>
<dbReference type="InterPro" id="IPR008257">
    <property type="entry name" value="Pept_M19"/>
</dbReference>
<keyword evidence="1 2" id="KW-0224">Dipeptidase</keyword>
<sequence>MATLNTRGNGLASNVLSSSTESSQAVVLSGARGSPNSRRAWLFGLGTLGVILTSVLLSPFTSPQESIPNIDPTDYAARTKHVLSTTPLIDGHNDLPYLIRTELKHQIYNERFTFNTGLLSNTDRKKLRDGMVGGQFWSAYIHCPKDSETKKDVPLDEATWTLRDTLEQIDITKRFVDEFPDLFQFCSNSTCAREAFSNGKIGSFIGIEGAHQIGNSLASLRQLYDLGARYITTTHNCDNVFGTAASSVSAGREDKGLTLFGEEYVAEMNRLGMMLDLSHVSHETMRDTLRLSEAPVIFSHTGAYALSKVLRFAPDDVLKATAEKGGIIMITFINRFLRPDDPDAATIHDVVDHIWHVAQVAGWDHVGVGSDFDGTPVTPKGLEDVSKYPRLVELLMERGATDDQIRKFAGDNILRVWSEVEKVAQRIQAEGRKPNEAIWEGRTWVRSEMSPPIMFRDSIVVQSHGPFQGLPTYPQTAELSNLTAVITGANGMSGYHMVRVLASAPERWSKIYCLSRRSPPGNFFEDLGQGAKRVEHILVDFLEEESEIADRLRERIQKVDYVFFFSYMQPQQKGNILGMWSDAEELARVNSTLIKNFIGALRQSGLQPKRFLLQTGAKHYGFHIGPATNPSFESDPRIPLEANFYYPQEDVLADYCKDTGVDWSVVRPSYIIGAVRDSALNHLVGLAIYGAIQAHLKQSLAFPGDYAAWDREYCQSTSLLNAYFEEWAALTQGAANEAFNIQDGLPFTWGRFWVYLANWFGTTWTPPEEDESKYRITKSRHVGTPRGYGPVGVTRSTFSLQEWAERPEVQQAWKELAEKHGLVIDPFTETNRTQIFAMTDSAVIGGWALSLSMRKARKLGFLGTVDSYETAFNTIRDLARLKVVAPPVRDKFED</sequence>
<dbReference type="CDD" id="cd08948">
    <property type="entry name" value="5beta-POR_like_SDR_a"/>
    <property type="match status" value="1"/>
</dbReference>
<keyword evidence="2" id="KW-0862">Zinc</keyword>
<dbReference type="Pfam" id="PF01244">
    <property type="entry name" value="Peptidase_M19"/>
    <property type="match status" value="1"/>
</dbReference>
<accession>A0A364KQW2</accession>
<dbReference type="STRING" id="1196081.A0A364KQW2"/>
<evidence type="ECO:0000313" key="5">
    <source>
        <dbReference type="EMBL" id="RAO65923.1"/>
    </source>
</evidence>
<keyword evidence="2" id="KW-0479">Metal-binding</keyword>
<keyword evidence="2" id="KW-0378">Hydrolase</keyword>
<dbReference type="EC" id="3.4.13.19" evidence="2"/>
<keyword evidence="2" id="KW-0482">Metalloprotease</keyword>
<name>A0A364KQW2_TALAM</name>
<reference evidence="5 6" key="1">
    <citation type="journal article" date="2017" name="Biotechnol. Biofuels">
        <title>Differential beta-glucosidase expression as a function of carbon source availability in Talaromyces amestolkiae: a genomic and proteomic approach.</title>
        <authorList>
            <person name="de Eugenio L.I."/>
            <person name="Mendez-Liter J.A."/>
            <person name="Nieto-Dominguez M."/>
            <person name="Alonso L."/>
            <person name="Gil-Munoz J."/>
            <person name="Barriuso J."/>
            <person name="Prieto A."/>
            <person name="Martinez M.J."/>
        </authorList>
    </citation>
    <scope>NUCLEOTIDE SEQUENCE [LARGE SCALE GENOMIC DNA]</scope>
    <source>
        <strain evidence="5 6">CIB</strain>
    </source>
</reference>
<dbReference type="RefSeq" id="XP_040730440.1">
    <property type="nucleotide sequence ID" value="XM_040874025.1"/>
</dbReference>
<dbReference type="InterPro" id="IPR036291">
    <property type="entry name" value="NAD(P)-bd_dom_sf"/>
</dbReference>
<proteinExistence type="inferred from homology"/>
<evidence type="ECO:0000256" key="3">
    <source>
        <dbReference type="SAM" id="Phobius"/>
    </source>
</evidence>
<dbReference type="Pfam" id="PF22917">
    <property type="entry name" value="PRISE"/>
    <property type="match status" value="1"/>
</dbReference>
<comment type="caution">
    <text evidence="5">The sequence shown here is derived from an EMBL/GenBank/DDBJ whole genome shotgun (WGS) entry which is preliminary data.</text>
</comment>
<keyword evidence="3" id="KW-0812">Transmembrane</keyword>
<comment type="cofactor">
    <cofactor evidence="2">
        <name>Zn(2+)</name>
        <dbReference type="ChEBI" id="CHEBI:29105"/>
    </cofactor>
</comment>
<dbReference type="GO" id="GO:0046872">
    <property type="term" value="F:metal ion binding"/>
    <property type="evidence" value="ECO:0007669"/>
    <property type="project" value="UniProtKB-UniRule"/>
</dbReference>
<dbReference type="SUPFAM" id="SSF51735">
    <property type="entry name" value="NAD(P)-binding Rossmann-fold domains"/>
    <property type="match status" value="1"/>
</dbReference>
<evidence type="ECO:0000313" key="6">
    <source>
        <dbReference type="Proteomes" id="UP000249363"/>
    </source>
</evidence>
<dbReference type="SUPFAM" id="SSF51556">
    <property type="entry name" value="Metallo-dependent hydrolases"/>
    <property type="match status" value="1"/>
</dbReference>
<protein>
    <recommendedName>
        <fullName evidence="2">Dipeptidase</fullName>
        <ecNumber evidence="2">3.4.13.19</ecNumber>
    </recommendedName>
</protein>
<dbReference type="Proteomes" id="UP000249363">
    <property type="component" value="Unassembled WGS sequence"/>
</dbReference>
<dbReference type="GeneID" id="63791152"/>
<dbReference type="InterPro" id="IPR032466">
    <property type="entry name" value="Metal_Hydrolase"/>
</dbReference>
<evidence type="ECO:0000259" key="4">
    <source>
        <dbReference type="Pfam" id="PF22917"/>
    </source>
</evidence>
<dbReference type="PANTHER" id="PTHR10443:SF12">
    <property type="entry name" value="DIPEPTIDASE"/>
    <property type="match status" value="1"/>
</dbReference>
<evidence type="ECO:0000256" key="1">
    <source>
        <dbReference type="ARBA" id="ARBA00022997"/>
    </source>
</evidence>
<keyword evidence="3" id="KW-0472">Membrane</keyword>
<evidence type="ECO:0000256" key="2">
    <source>
        <dbReference type="RuleBase" id="RU341113"/>
    </source>
</evidence>
<comment type="catalytic activity">
    <reaction evidence="2">
        <text>an L-aminoacyl-L-amino acid + H2O = 2 an L-alpha-amino acid</text>
        <dbReference type="Rhea" id="RHEA:48940"/>
        <dbReference type="ChEBI" id="CHEBI:15377"/>
        <dbReference type="ChEBI" id="CHEBI:59869"/>
        <dbReference type="ChEBI" id="CHEBI:77460"/>
        <dbReference type="EC" id="3.4.13.19"/>
    </reaction>
</comment>
<dbReference type="PANTHER" id="PTHR10443">
    <property type="entry name" value="MICROSOMAL DIPEPTIDASE"/>
    <property type="match status" value="1"/>
</dbReference>